<dbReference type="InterPro" id="IPR013217">
    <property type="entry name" value="Methyltransf_12"/>
</dbReference>
<dbReference type="CDD" id="cd02440">
    <property type="entry name" value="AdoMet_MTases"/>
    <property type="match status" value="1"/>
</dbReference>
<dbReference type="PANTHER" id="PTHR43861:SF1">
    <property type="entry name" value="TRANS-ACONITATE 2-METHYLTRANSFERASE"/>
    <property type="match status" value="1"/>
</dbReference>
<feature type="domain" description="Methyltransferase type 12" evidence="1">
    <location>
        <begin position="37"/>
        <end position="137"/>
    </location>
</feature>
<dbReference type="EMBL" id="UINC01004417">
    <property type="protein sequence ID" value="SVA14166.1"/>
    <property type="molecule type" value="Genomic_DNA"/>
</dbReference>
<accession>A0A381TDF6</accession>
<dbReference type="SUPFAM" id="SSF53335">
    <property type="entry name" value="S-adenosyl-L-methionine-dependent methyltransferases"/>
    <property type="match status" value="1"/>
</dbReference>
<sequence length="272" mass="30446">MSGSDYSFSTFSKNEFYSQLNARLVDMAEVGSDLRVVDLACGTGGVTRLILERITRTRDTVVIALDHSQTALKAAMEDLKDISDNAVRYVQSGVENVSEAVKDSVDTIVFCNAIHYLPDKDKVVHDIGAALRTGGKFAFNTSFYEGGQHEESSAFYTKWMFKAFRILRKEYGLKPNKAAKVESRRQLTPEEYSDLLERNGLTILKQEVDTVQVPIEGWLDISTFSDFIEGTMPGVPMNEASAALQEGIRQTYSELNVTHVPRNWLDIIAVKR</sequence>
<proteinExistence type="predicted"/>
<reference evidence="2" key="1">
    <citation type="submission" date="2018-05" db="EMBL/GenBank/DDBJ databases">
        <authorList>
            <person name="Lanie J.A."/>
            <person name="Ng W.-L."/>
            <person name="Kazmierczak K.M."/>
            <person name="Andrzejewski T.M."/>
            <person name="Davidsen T.M."/>
            <person name="Wayne K.J."/>
            <person name="Tettelin H."/>
            <person name="Glass J.I."/>
            <person name="Rusch D."/>
            <person name="Podicherti R."/>
            <person name="Tsui H.-C.T."/>
            <person name="Winkler M.E."/>
        </authorList>
    </citation>
    <scope>NUCLEOTIDE SEQUENCE</scope>
</reference>
<name>A0A381TDF6_9ZZZZ</name>
<dbReference type="Pfam" id="PF08242">
    <property type="entry name" value="Methyltransf_12"/>
    <property type="match status" value="1"/>
</dbReference>
<dbReference type="PANTHER" id="PTHR43861">
    <property type="entry name" value="TRANS-ACONITATE 2-METHYLTRANSFERASE-RELATED"/>
    <property type="match status" value="1"/>
</dbReference>
<gene>
    <name evidence="2" type="ORF">METZ01_LOCUS67020</name>
</gene>
<evidence type="ECO:0000259" key="1">
    <source>
        <dbReference type="Pfam" id="PF08242"/>
    </source>
</evidence>
<dbReference type="AlphaFoldDB" id="A0A381TDF6"/>
<dbReference type="Gene3D" id="3.40.50.150">
    <property type="entry name" value="Vaccinia Virus protein VP39"/>
    <property type="match status" value="1"/>
</dbReference>
<protein>
    <recommendedName>
        <fullName evidence="1">Methyltransferase type 12 domain-containing protein</fullName>
    </recommendedName>
</protein>
<dbReference type="InterPro" id="IPR029063">
    <property type="entry name" value="SAM-dependent_MTases_sf"/>
</dbReference>
<organism evidence="2">
    <name type="scientific">marine metagenome</name>
    <dbReference type="NCBI Taxonomy" id="408172"/>
    <lineage>
        <taxon>unclassified sequences</taxon>
        <taxon>metagenomes</taxon>
        <taxon>ecological metagenomes</taxon>
    </lineage>
</organism>
<evidence type="ECO:0000313" key="2">
    <source>
        <dbReference type="EMBL" id="SVA14166.1"/>
    </source>
</evidence>